<name>X1AZY4_9ZZZZ</name>
<gene>
    <name evidence="1" type="ORF">S01H4_34588</name>
</gene>
<dbReference type="EMBL" id="BART01018313">
    <property type="protein sequence ID" value="GAG74697.1"/>
    <property type="molecule type" value="Genomic_DNA"/>
</dbReference>
<sequence length="221" mass="23379">MVRFRNLAEYLRNWRLEIASKRIVEDVLPIPVYIMGAAEAGDTVPTIATAAGELDVVEASAVGISSYTRNTYRYLQDGLPLVSDATGAVTGDGIGWTPFLPQTVAADGAGNPGAAAFDPAAVAGDFIDLMVWMTADTVAGANEYVFRFRTDPLAAGGGIAPTDPAWAAVQIPIPANGTTPGNTYGHRIITTVANEQVGIAEGVNGDWPFNAQVTFYGFYRY</sequence>
<comment type="caution">
    <text evidence="1">The sequence shown here is derived from an EMBL/GenBank/DDBJ whole genome shotgun (WGS) entry which is preliminary data.</text>
</comment>
<accession>X1AZY4</accession>
<organism evidence="1">
    <name type="scientific">marine sediment metagenome</name>
    <dbReference type="NCBI Taxonomy" id="412755"/>
    <lineage>
        <taxon>unclassified sequences</taxon>
        <taxon>metagenomes</taxon>
        <taxon>ecological metagenomes</taxon>
    </lineage>
</organism>
<evidence type="ECO:0000313" key="1">
    <source>
        <dbReference type="EMBL" id="GAG74697.1"/>
    </source>
</evidence>
<proteinExistence type="predicted"/>
<reference evidence="1" key="1">
    <citation type="journal article" date="2014" name="Front. Microbiol.">
        <title>High frequency of phylogenetically diverse reductive dehalogenase-homologous genes in deep subseafloor sedimentary metagenomes.</title>
        <authorList>
            <person name="Kawai M."/>
            <person name="Futagami T."/>
            <person name="Toyoda A."/>
            <person name="Takaki Y."/>
            <person name="Nishi S."/>
            <person name="Hori S."/>
            <person name="Arai W."/>
            <person name="Tsubouchi T."/>
            <person name="Morono Y."/>
            <person name="Uchiyama I."/>
            <person name="Ito T."/>
            <person name="Fujiyama A."/>
            <person name="Inagaki F."/>
            <person name="Takami H."/>
        </authorList>
    </citation>
    <scope>NUCLEOTIDE SEQUENCE</scope>
    <source>
        <strain evidence="1">Expedition CK06-06</strain>
    </source>
</reference>
<dbReference type="AlphaFoldDB" id="X1AZY4"/>
<protein>
    <submittedName>
        <fullName evidence="1">Uncharacterized protein</fullName>
    </submittedName>
</protein>
<feature type="non-terminal residue" evidence="1">
    <location>
        <position position="221"/>
    </location>
</feature>